<name>A0ABD2ISZ6_HETSC</name>
<accession>A0ABD2ISZ6</accession>
<gene>
    <name evidence="3" type="ORF">niasHS_012654</name>
</gene>
<reference evidence="3 4" key="1">
    <citation type="submission" date="2024-10" db="EMBL/GenBank/DDBJ databases">
        <authorList>
            <person name="Kim D."/>
        </authorList>
    </citation>
    <scope>NUCLEOTIDE SEQUENCE [LARGE SCALE GENOMIC DNA]</scope>
    <source>
        <strain evidence="3">Taebaek</strain>
    </source>
</reference>
<protein>
    <recommendedName>
        <fullName evidence="2">DUF7083 domain-containing protein</fullName>
    </recommendedName>
</protein>
<sequence>MSKENGGGQSLSLRLALTQQFNDDEAERYGGRSQRCYNRSELGENGEMPNPQKDNGKVAICNHPVLPEREGGAGPREVKIRKLPSLNLSRGIGIRAYIRRLAQALWADHRPGPHALSDQSKVQLLIGKLGEAEHKRYIDSIAPKSQNDFNWDETTAKLKHLFGETRSLFLRRFDCFQIRQDAHQDGQGLIALINSSCENADLSLSKEELKCMILIIALRDEFTDLRQKCLQRLEDSRTSGRSTSLQELGEECRKYQILKESALSLSSNPCSTSAIRAKPQQIREKQKSKMKPQQSQKGQNFQPKNSTAIKGKVDRRDQPCSMQKRH</sequence>
<dbReference type="Proteomes" id="UP001620645">
    <property type="component" value="Unassembled WGS sequence"/>
</dbReference>
<keyword evidence="4" id="KW-1185">Reference proteome</keyword>
<dbReference type="Pfam" id="PF23309">
    <property type="entry name" value="DUF7083"/>
    <property type="match status" value="1"/>
</dbReference>
<feature type="region of interest" description="Disordered" evidence="1">
    <location>
        <begin position="23"/>
        <end position="58"/>
    </location>
</feature>
<dbReference type="InterPro" id="IPR055510">
    <property type="entry name" value="DUF7083"/>
</dbReference>
<evidence type="ECO:0000256" key="1">
    <source>
        <dbReference type="SAM" id="MobiDB-lite"/>
    </source>
</evidence>
<evidence type="ECO:0000313" key="3">
    <source>
        <dbReference type="EMBL" id="KAL3081242.1"/>
    </source>
</evidence>
<evidence type="ECO:0000313" key="4">
    <source>
        <dbReference type="Proteomes" id="UP001620645"/>
    </source>
</evidence>
<organism evidence="3 4">
    <name type="scientific">Heterodera schachtii</name>
    <name type="common">Sugarbeet cyst nematode worm</name>
    <name type="synonym">Tylenchus schachtii</name>
    <dbReference type="NCBI Taxonomy" id="97005"/>
    <lineage>
        <taxon>Eukaryota</taxon>
        <taxon>Metazoa</taxon>
        <taxon>Ecdysozoa</taxon>
        <taxon>Nematoda</taxon>
        <taxon>Chromadorea</taxon>
        <taxon>Rhabditida</taxon>
        <taxon>Tylenchina</taxon>
        <taxon>Tylenchomorpha</taxon>
        <taxon>Tylenchoidea</taxon>
        <taxon>Heteroderidae</taxon>
        <taxon>Heteroderinae</taxon>
        <taxon>Heterodera</taxon>
    </lineage>
</organism>
<dbReference type="EMBL" id="JBICCN010000275">
    <property type="protein sequence ID" value="KAL3081242.1"/>
    <property type="molecule type" value="Genomic_DNA"/>
</dbReference>
<feature type="domain" description="DUF7083" evidence="2">
    <location>
        <begin position="114"/>
        <end position="164"/>
    </location>
</feature>
<feature type="region of interest" description="Disordered" evidence="1">
    <location>
        <begin position="267"/>
        <end position="326"/>
    </location>
</feature>
<comment type="caution">
    <text evidence="3">The sequence shown here is derived from an EMBL/GenBank/DDBJ whole genome shotgun (WGS) entry which is preliminary data.</text>
</comment>
<evidence type="ECO:0000259" key="2">
    <source>
        <dbReference type="Pfam" id="PF23309"/>
    </source>
</evidence>
<dbReference type="AlphaFoldDB" id="A0ABD2ISZ6"/>
<proteinExistence type="predicted"/>